<dbReference type="PANTHER" id="PTHR46018">
    <property type="entry name" value="ZINC PHOSPHODIESTERASE ELAC PROTEIN 1"/>
    <property type="match status" value="1"/>
</dbReference>
<protein>
    <submittedName>
        <fullName evidence="2">Ribonuclease BN (tRNA processing enzyme)</fullName>
    </submittedName>
</protein>
<organism evidence="2 3">
    <name type="scientific">Rarobacter incanus</name>
    <dbReference type="NCBI Taxonomy" id="153494"/>
    <lineage>
        <taxon>Bacteria</taxon>
        <taxon>Bacillati</taxon>
        <taxon>Actinomycetota</taxon>
        <taxon>Actinomycetes</taxon>
        <taxon>Micrococcales</taxon>
        <taxon>Rarobacteraceae</taxon>
        <taxon>Rarobacter</taxon>
    </lineage>
</organism>
<dbReference type="SUPFAM" id="SSF56281">
    <property type="entry name" value="Metallo-hydrolase/oxidoreductase"/>
    <property type="match status" value="1"/>
</dbReference>
<dbReference type="Gene3D" id="3.60.15.10">
    <property type="entry name" value="Ribonuclease Z/Hydroxyacylglutathione hydrolase-like"/>
    <property type="match status" value="1"/>
</dbReference>
<evidence type="ECO:0000313" key="2">
    <source>
        <dbReference type="EMBL" id="TQK77294.1"/>
    </source>
</evidence>
<dbReference type="InterPro" id="IPR001279">
    <property type="entry name" value="Metallo-B-lactamas"/>
</dbReference>
<dbReference type="AlphaFoldDB" id="A0A542SRS3"/>
<dbReference type="OrthoDB" id="9800940at2"/>
<dbReference type="EMBL" id="VFNV01000001">
    <property type="protein sequence ID" value="TQK77294.1"/>
    <property type="molecule type" value="Genomic_DNA"/>
</dbReference>
<proteinExistence type="predicted"/>
<dbReference type="InterPro" id="IPR036866">
    <property type="entry name" value="RibonucZ/Hydroxyglut_hydro"/>
</dbReference>
<name>A0A542SRS3_9MICO</name>
<dbReference type="RefSeq" id="WP_142113172.1">
    <property type="nucleotide sequence ID" value="NZ_BAAATB010000006.1"/>
</dbReference>
<dbReference type="PANTHER" id="PTHR46018:SF4">
    <property type="entry name" value="METALLO-HYDROLASE YHFI-RELATED"/>
    <property type="match status" value="1"/>
</dbReference>
<keyword evidence="3" id="KW-1185">Reference proteome</keyword>
<dbReference type="Pfam" id="PF12706">
    <property type="entry name" value="Lactamase_B_2"/>
    <property type="match status" value="1"/>
</dbReference>
<accession>A0A542SRS3</accession>
<evidence type="ECO:0000259" key="1">
    <source>
        <dbReference type="Pfam" id="PF12706"/>
    </source>
</evidence>
<dbReference type="Proteomes" id="UP000316181">
    <property type="component" value="Unassembled WGS sequence"/>
</dbReference>
<sequence>MKLTVVGCSGSYAGPESAASCYLLQVTDERSRPWNIVLDLGSGAFGALQRFVEPVELDAVALTHLHADHVADVSGLDVYRRYHPMYSGRCLRAPLLVLGPAETPQRFAALCGERPVPDPEPAFALAAWNVGEPVRIGPVTITPYKAWHPIEAYCLRIEGPSEAEPGRNVILAFSGDTALCDGLIEAASGADLLLCEAAFVTGRDDAIEGLHLTGSQAGAAATRAGARRLALTHIPAWNTPGVALAEARQSYAGEACEVTVGQQFVL</sequence>
<reference evidence="2 3" key="1">
    <citation type="submission" date="2019-06" db="EMBL/GenBank/DDBJ databases">
        <title>Sequencing the genomes of 1000 actinobacteria strains.</title>
        <authorList>
            <person name="Klenk H.-P."/>
        </authorList>
    </citation>
    <scope>NUCLEOTIDE SEQUENCE [LARGE SCALE GENOMIC DNA]</scope>
    <source>
        <strain evidence="2 3">DSM 10596</strain>
    </source>
</reference>
<comment type="caution">
    <text evidence="2">The sequence shown here is derived from an EMBL/GenBank/DDBJ whole genome shotgun (WGS) entry which is preliminary data.</text>
</comment>
<feature type="domain" description="Metallo-beta-lactamase" evidence="1">
    <location>
        <begin position="35"/>
        <end position="234"/>
    </location>
</feature>
<dbReference type="CDD" id="cd07716">
    <property type="entry name" value="RNaseZ_short-form-like_MBL-fold"/>
    <property type="match status" value="1"/>
</dbReference>
<evidence type="ECO:0000313" key="3">
    <source>
        <dbReference type="Proteomes" id="UP000316181"/>
    </source>
</evidence>
<gene>
    <name evidence="2" type="ORF">FB389_2015</name>
</gene>
<dbReference type="GO" id="GO:0042781">
    <property type="term" value="F:3'-tRNA processing endoribonuclease activity"/>
    <property type="evidence" value="ECO:0007669"/>
    <property type="project" value="TreeGrafter"/>
</dbReference>